<reference evidence="1 2" key="1">
    <citation type="submission" date="2018-04" db="EMBL/GenBank/DDBJ databases">
        <title>Sphingobacterium sp. M46 Genome.</title>
        <authorList>
            <person name="Cheng J."/>
            <person name="Li Y."/>
        </authorList>
    </citation>
    <scope>NUCLEOTIDE SEQUENCE [LARGE SCALE GENOMIC DNA]</scope>
    <source>
        <strain evidence="1 2">M46</strain>
    </source>
</reference>
<dbReference type="OrthoDB" id="711097at2"/>
<name>A0A363NJW5_9SPHI</name>
<dbReference type="AlphaFoldDB" id="A0A363NJW5"/>
<comment type="caution">
    <text evidence="1">The sequence shown here is derived from an EMBL/GenBank/DDBJ whole genome shotgun (WGS) entry which is preliminary data.</text>
</comment>
<evidence type="ECO:0008006" key="3">
    <source>
        <dbReference type="Google" id="ProtNLM"/>
    </source>
</evidence>
<organism evidence="1 2">
    <name type="scientific">Sphingobacterium athyrii</name>
    <dbReference type="NCBI Taxonomy" id="2152717"/>
    <lineage>
        <taxon>Bacteria</taxon>
        <taxon>Pseudomonadati</taxon>
        <taxon>Bacteroidota</taxon>
        <taxon>Sphingobacteriia</taxon>
        <taxon>Sphingobacteriales</taxon>
        <taxon>Sphingobacteriaceae</taxon>
        <taxon>Sphingobacterium</taxon>
    </lineage>
</organism>
<accession>A0A363NJW5</accession>
<dbReference type="EMBL" id="QCXX01000014">
    <property type="protein sequence ID" value="PUV21073.1"/>
    <property type="molecule type" value="Genomic_DNA"/>
</dbReference>
<dbReference type="RefSeq" id="WP_108637133.1">
    <property type="nucleotide sequence ID" value="NZ_QCXX01000014.1"/>
</dbReference>
<proteinExistence type="predicted"/>
<protein>
    <recommendedName>
        <fullName evidence="3">DUF2185 domain-containing protein</fullName>
    </recommendedName>
</protein>
<sequence length="95" mass="11127">MKLINYFSDPTEAVLTTSFVLNKTDQITRVYHHQEDGMWEFISERAVEESDYKVISMEEILNIDEGLLSLSDMEPGFFAYRKEPNVAFEIKIIEE</sequence>
<evidence type="ECO:0000313" key="2">
    <source>
        <dbReference type="Proteomes" id="UP000250831"/>
    </source>
</evidence>
<dbReference type="Proteomes" id="UP000250831">
    <property type="component" value="Unassembled WGS sequence"/>
</dbReference>
<gene>
    <name evidence="1" type="ORF">DCO56_28840</name>
</gene>
<evidence type="ECO:0000313" key="1">
    <source>
        <dbReference type="EMBL" id="PUV21073.1"/>
    </source>
</evidence>
<keyword evidence="2" id="KW-1185">Reference proteome</keyword>